<name>A0ACC0SV98_POPTR</name>
<gene>
    <name evidence="1" type="ORF">POPTR_006G189700v4</name>
</gene>
<accession>A0ACC0SV98</accession>
<organism evidence="1 2">
    <name type="scientific">Populus trichocarpa</name>
    <name type="common">Western balsam poplar</name>
    <name type="synonym">Populus balsamifera subsp. trichocarpa</name>
    <dbReference type="NCBI Taxonomy" id="3694"/>
    <lineage>
        <taxon>Eukaryota</taxon>
        <taxon>Viridiplantae</taxon>
        <taxon>Streptophyta</taxon>
        <taxon>Embryophyta</taxon>
        <taxon>Tracheophyta</taxon>
        <taxon>Spermatophyta</taxon>
        <taxon>Magnoliopsida</taxon>
        <taxon>eudicotyledons</taxon>
        <taxon>Gunneridae</taxon>
        <taxon>Pentapetalae</taxon>
        <taxon>rosids</taxon>
        <taxon>fabids</taxon>
        <taxon>Malpighiales</taxon>
        <taxon>Salicaceae</taxon>
        <taxon>Saliceae</taxon>
        <taxon>Populus</taxon>
    </lineage>
</organism>
<comment type="caution">
    <text evidence="1">The sequence shown here is derived from an EMBL/GenBank/DDBJ whole genome shotgun (WGS) entry which is preliminary data.</text>
</comment>
<protein>
    <submittedName>
        <fullName evidence="1">Uncharacterized protein</fullName>
    </submittedName>
</protein>
<sequence>MATGAAEMILKCIFSGSISLNDMEIRRRPYHRNCKCALHRLKDICSDACPKQRSISFPKKQVRRDHPLSIATSRLSSPSSTADDSSMQNIGSLFASETAITDNLN</sequence>
<reference evidence="1 2" key="1">
    <citation type="journal article" date="2006" name="Science">
        <title>The genome of black cottonwood, Populus trichocarpa (Torr. &amp; Gray).</title>
        <authorList>
            <person name="Tuskan G.A."/>
            <person name="Difazio S."/>
            <person name="Jansson S."/>
            <person name="Bohlmann J."/>
            <person name="Grigoriev I."/>
            <person name="Hellsten U."/>
            <person name="Putnam N."/>
            <person name="Ralph S."/>
            <person name="Rombauts S."/>
            <person name="Salamov A."/>
            <person name="Schein J."/>
            <person name="Sterck L."/>
            <person name="Aerts A."/>
            <person name="Bhalerao R.R."/>
            <person name="Bhalerao R.P."/>
            <person name="Blaudez D."/>
            <person name="Boerjan W."/>
            <person name="Brun A."/>
            <person name="Brunner A."/>
            <person name="Busov V."/>
            <person name="Campbell M."/>
            <person name="Carlson J."/>
            <person name="Chalot M."/>
            <person name="Chapman J."/>
            <person name="Chen G.L."/>
            <person name="Cooper D."/>
            <person name="Coutinho P.M."/>
            <person name="Couturier J."/>
            <person name="Covert S."/>
            <person name="Cronk Q."/>
            <person name="Cunningham R."/>
            <person name="Davis J."/>
            <person name="Degroeve S."/>
            <person name="Dejardin A."/>
            <person name="Depamphilis C."/>
            <person name="Detter J."/>
            <person name="Dirks B."/>
            <person name="Dubchak I."/>
            <person name="Duplessis S."/>
            <person name="Ehlting J."/>
            <person name="Ellis B."/>
            <person name="Gendler K."/>
            <person name="Goodstein D."/>
            <person name="Gribskov M."/>
            <person name="Grimwood J."/>
            <person name="Groover A."/>
            <person name="Gunter L."/>
            <person name="Hamberger B."/>
            <person name="Heinze B."/>
            <person name="Helariutta Y."/>
            <person name="Henrissat B."/>
            <person name="Holligan D."/>
            <person name="Holt R."/>
            <person name="Huang W."/>
            <person name="Islam-Faridi N."/>
            <person name="Jones S."/>
            <person name="Jones-Rhoades M."/>
            <person name="Jorgensen R."/>
            <person name="Joshi C."/>
            <person name="Kangasjarvi J."/>
            <person name="Karlsson J."/>
            <person name="Kelleher C."/>
            <person name="Kirkpatrick R."/>
            <person name="Kirst M."/>
            <person name="Kohler A."/>
            <person name="Kalluri U."/>
            <person name="Larimer F."/>
            <person name="Leebens-Mack J."/>
            <person name="Leple J.C."/>
            <person name="Locascio P."/>
            <person name="Lou Y."/>
            <person name="Lucas S."/>
            <person name="Martin F."/>
            <person name="Montanini B."/>
            <person name="Napoli C."/>
            <person name="Nelson D.R."/>
            <person name="Nelson C."/>
            <person name="Nieminen K."/>
            <person name="Nilsson O."/>
            <person name="Pereda V."/>
            <person name="Peter G."/>
            <person name="Philippe R."/>
            <person name="Pilate G."/>
            <person name="Poliakov A."/>
            <person name="Razumovskaya J."/>
            <person name="Richardson P."/>
            <person name="Rinaldi C."/>
            <person name="Ritland K."/>
            <person name="Rouze P."/>
            <person name="Ryaboy D."/>
            <person name="Schmutz J."/>
            <person name="Schrader J."/>
            <person name="Segerman B."/>
            <person name="Shin H."/>
            <person name="Siddiqui A."/>
            <person name="Sterky F."/>
            <person name="Terry A."/>
            <person name="Tsai C.J."/>
            <person name="Uberbacher E."/>
            <person name="Unneberg P."/>
            <person name="Vahala J."/>
            <person name="Wall K."/>
            <person name="Wessler S."/>
            <person name="Yang G."/>
            <person name="Yin T."/>
            <person name="Douglas C."/>
            <person name="Marra M."/>
            <person name="Sandberg G."/>
            <person name="Van de Peer Y."/>
            <person name="Rokhsar D."/>
        </authorList>
    </citation>
    <scope>NUCLEOTIDE SEQUENCE [LARGE SCALE GENOMIC DNA]</scope>
    <source>
        <strain evidence="2">cv. Nisqually</strain>
    </source>
</reference>
<evidence type="ECO:0000313" key="1">
    <source>
        <dbReference type="EMBL" id="KAI9393157.1"/>
    </source>
</evidence>
<dbReference type="Proteomes" id="UP000006729">
    <property type="component" value="Chromosome 6"/>
</dbReference>
<proteinExistence type="predicted"/>
<dbReference type="EMBL" id="CM009295">
    <property type="protein sequence ID" value="KAI9393157.1"/>
    <property type="molecule type" value="Genomic_DNA"/>
</dbReference>
<keyword evidence="2" id="KW-1185">Reference proteome</keyword>
<evidence type="ECO:0000313" key="2">
    <source>
        <dbReference type="Proteomes" id="UP000006729"/>
    </source>
</evidence>